<evidence type="ECO:0000313" key="2">
    <source>
        <dbReference type="Proteomes" id="UP000499080"/>
    </source>
</evidence>
<comment type="caution">
    <text evidence="1">The sequence shown here is derived from an EMBL/GenBank/DDBJ whole genome shotgun (WGS) entry which is preliminary data.</text>
</comment>
<keyword evidence="2" id="KW-1185">Reference proteome</keyword>
<dbReference type="EMBL" id="BGPR01039835">
    <property type="protein sequence ID" value="GBO15882.1"/>
    <property type="molecule type" value="Genomic_DNA"/>
</dbReference>
<dbReference type="AlphaFoldDB" id="A0A4Y2UUK2"/>
<sequence>MHQLDAPNPSVNDKWFYGTSRFRLCRYNAPTSRTDAEIFVGDEAEPQKIEIFAFIQLLTVNTNKIFHHLCSDPMVYPLLFLNGECGWNSNLEHAEESNLQNVLGCYRCCLQVCYSVRNADM</sequence>
<evidence type="ECO:0000313" key="1">
    <source>
        <dbReference type="EMBL" id="GBO15882.1"/>
    </source>
</evidence>
<reference evidence="1 2" key="1">
    <citation type="journal article" date="2019" name="Sci. Rep.">
        <title>Orb-weaving spider Araneus ventricosus genome elucidates the spidroin gene catalogue.</title>
        <authorList>
            <person name="Kono N."/>
            <person name="Nakamura H."/>
            <person name="Ohtoshi R."/>
            <person name="Moran D.A.P."/>
            <person name="Shinohara A."/>
            <person name="Yoshida Y."/>
            <person name="Fujiwara M."/>
            <person name="Mori M."/>
            <person name="Tomita M."/>
            <person name="Arakawa K."/>
        </authorList>
    </citation>
    <scope>NUCLEOTIDE SEQUENCE [LARGE SCALE GENOMIC DNA]</scope>
</reference>
<gene>
    <name evidence="1" type="ORF">AVEN_223030_1</name>
</gene>
<protein>
    <submittedName>
        <fullName evidence="1">Uncharacterized protein</fullName>
    </submittedName>
</protein>
<name>A0A4Y2UUK2_ARAVE</name>
<organism evidence="1 2">
    <name type="scientific">Araneus ventricosus</name>
    <name type="common">Orbweaver spider</name>
    <name type="synonym">Epeira ventricosa</name>
    <dbReference type="NCBI Taxonomy" id="182803"/>
    <lineage>
        <taxon>Eukaryota</taxon>
        <taxon>Metazoa</taxon>
        <taxon>Ecdysozoa</taxon>
        <taxon>Arthropoda</taxon>
        <taxon>Chelicerata</taxon>
        <taxon>Arachnida</taxon>
        <taxon>Araneae</taxon>
        <taxon>Araneomorphae</taxon>
        <taxon>Entelegynae</taxon>
        <taxon>Araneoidea</taxon>
        <taxon>Araneidae</taxon>
        <taxon>Araneus</taxon>
    </lineage>
</organism>
<dbReference type="Proteomes" id="UP000499080">
    <property type="component" value="Unassembled WGS sequence"/>
</dbReference>
<accession>A0A4Y2UUK2</accession>
<proteinExistence type="predicted"/>